<comment type="caution">
    <text evidence="2">The sequence shown here is derived from an EMBL/GenBank/DDBJ whole genome shotgun (WGS) entry which is preliminary data.</text>
</comment>
<dbReference type="Proteomes" id="UP001427805">
    <property type="component" value="Unassembled WGS sequence"/>
</dbReference>
<reference evidence="2 3" key="1">
    <citation type="submission" date="2024-05" db="EMBL/GenBank/DDBJ databases">
        <title>Sphingomonas sp. HF-S3 16S ribosomal RNA gene Genome sequencing and assembly.</title>
        <authorList>
            <person name="Lee H."/>
        </authorList>
    </citation>
    <scope>NUCLEOTIDE SEQUENCE [LARGE SCALE GENOMIC DNA]</scope>
    <source>
        <strain evidence="2 3">HF-S3</strain>
    </source>
</reference>
<keyword evidence="3" id="KW-1185">Reference proteome</keyword>
<evidence type="ECO:0000256" key="1">
    <source>
        <dbReference type="SAM" id="SignalP"/>
    </source>
</evidence>
<gene>
    <name evidence="2" type="ORF">TPR58_06225</name>
</gene>
<name>A0ABV0B9J8_9SPHN</name>
<organism evidence="2 3">
    <name type="scientific">Sphingomonas rustica</name>
    <dbReference type="NCBI Taxonomy" id="3103142"/>
    <lineage>
        <taxon>Bacteria</taxon>
        <taxon>Pseudomonadati</taxon>
        <taxon>Pseudomonadota</taxon>
        <taxon>Alphaproteobacteria</taxon>
        <taxon>Sphingomonadales</taxon>
        <taxon>Sphingomonadaceae</taxon>
        <taxon>Sphingomonas</taxon>
    </lineage>
</organism>
<accession>A0ABV0B9J8</accession>
<feature type="signal peptide" evidence="1">
    <location>
        <begin position="1"/>
        <end position="20"/>
    </location>
</feature>
<feature type="chain" id="PRO_5045806987" evidence="1">
    <location>
        <begin position="21"/>
        <end position="238"/>
    </location>
</feature>
<proteinExistence type="predicted"/>
<dbReference type="RefSeq" id="WP_346245756.1">
    <property type="nucleotide sequence ID" value="NZ_JBDIZK010000003.1"/>
</dbReference>
<dbReference type="EMBL" id="JBDIZK010000003">
    <property type="protein sequence ID" value="MEN3746755.1"/>
    <property type="molecule type" value="Genomic_DNA"/>
</dbReference>
<sequence length="238" mass="26163">MIRRIMPALAGLLLAMPAAAQDAPAPSIPEPMVFDLVRPLGAKRGELEANVLLQRNLSGPERSVEWAPEIEYAVADGFAVELELPFENGRVVEYKLGVQGTFGTLNRGRGIHGVQYLGLYNRQHGRWENSLLYVLGNRFSDRLSTLSMVGIGDVTTSGPSHPVLLLNHSTFYDLGRHSLAGVEVNYRSGADRSLLVMPQLHKQVADGIDLQIGVGGVKARDEAWRPRFGIRLIRQFGN</sequence>
<keyword evidence="1" id="KW-0732">Signal</keyword>
<evidence type="ECO:0000313" key="3">
    <source>
        <dbReference type="Proteomes" id="UP001427805"/>
    </source>
</evidence>
<evidence type="ECO:0000313" key="2">
    <source>
        <dbReference type="EMBL" id="MEN3746755.1"/>
    </source>
</evidence>
<protein>
    <submittedName>
        <fullName evidence="2">Uncharacterized protein</fullName>
    </submittedName>
</protein>